<keyword evidence="6 10" id="KW-0812">Transmembrane</keyword>
<dbReference type="PANTHER" id="PTHR33446">
    <property type="entry name" value="PROTEIN TONB-RELATED"/>
    <property type="match status" value="1"/>
</dbReference>
<organism evidence="12 13">
    <name type="scientific">Bacteroides thetaiotaomicron</name>
    <dbReference type="NCBI Taxonomy" id="818"/>
    <lineage>
        <taxon>Bacteria</taxon>
        <taxon>Pseudomonadati</taxon>
        <taxon>Bacteroidota</taxon>
        <taxon>Bacteroidia</taxon>
        <taxon>Bacteroidales</taxon>
        <taxon>Bacteroidaceae</taxon>
        <taxon>Bacteroides</taxon>
    </lineage>
</organism>
<dbReference type="PROSITE" id="PS52015">
    <property type="entry name" value="TONB_CTD"/>
    <property type="match status" value="1"/>
</dbReference>
<dbReference type="InterPro" id="IPR051045">
    <property type="entry name" value="TonB-dependent_transducer"/>
</dbReference>
<evidence type="ECO:0000256" key="1">
    <source>
        <dbReference type="ARBA" id="ARBA00004383"/>
    </source>
</evidence>
<dbReference type="AlphaFoldDB" id="A0A6I0SEZ9"/>
<gene>
    <name evidence="12" type="ORF">GAN59_02700</name>
</gene>
<dbReference type="GO" id="GO:0030288">
    <property type="term" value="C:outer membrane-bounded periplasmic space"/>
    <property type="evidence" value="ECO:0007669"/>
    <property type="project" value="InterPro"/>
</dbReference>
<comment type="subcellular location">
    <subcellularLocation>
        <location evidence="1">Cell inner membrane</location>
        <topology evidence="1">Single-pass membrane protein</topology>
        <orientation evidence="1">Periplasmic side</orientation>
    </subcellularLocation>
</comment>
<reference evidence="12 13" key="1">
    <citation type="journal article" date="2019" name="Nat. Med.">
        <title>A library of human gut bacterial isolates paired with longitudinal multiomics data enables mechanistic microbiome research.</title>
        <authorList>
            <person name="Poyet M."/>
            <person name="Groussin M."/>
            <person name="Gibbons S.M."/>
            <person name="Avila-Pacheco J."/>
            <person name="Jiang X."/>
            <person name="Kearney S.M."/>
            <person name="Perrotta A.R."/>
            <person name="Berdy B."/>
            <person name="Zhao S."/>
            <person name="Lieberman T.D."/>
            <person name="Swanson P.K."/>
            <person name="Smith M."/>
            <person name="Roesemann S."/>
            <person name="Alexander J.E."/>
            <person name="Rich S.A."/>
            <person name="Livny J."/>
            <person name="Vlamakis H."/>
            <person name="Clish C."/>
            <person name="Bullock K."/>
            <person name="Deik A."/>
            <person name="Scott J."/>
            <person name="Pierce K.A."/>
            <person name="Xavier R.J."/>
            <person name="Alm E.J."/>
        </authorList>
    </citation>
    <scope>NUCLEOTIDE SEQUENCE [LARGE SCALE GENOMIC DNA]</scope>
    <source>
        <strain evidence="12 13">BIOML-A156</strain>
    </source>
</reference>
<dbReference type="Proteomes" id="UP000488521">
    <property type="component" value="Unassembled WGS sequence"/>
</dbReference>
<feature type="transmembrane region" description="Helical" evidence="10">
    <location>
        <begin position="100"/>
        <end position="119"/>
    </location>
</feature>
<dbReference type="CDD" id="cd07341">
    <property type="entry name" value="M56_BlaR1_MecR1_like"/>
    <property type="match status" value="1"/>
</dbReference>
<dbReference type="InterPro" id="IPR008756">
    <property type="entry name" value="Peptidase_M56"/>
</dbReference>
<keyword evidence="5" id="KW-0997">Cell inner membrane</keyword>
<dbReference type="FunFam" id="3.30.1150.10:FF:000002">
    <property type="entry name" value="Energy transducer TonB"/>
    <property type="match status" value="1"/>
</dbReference>
<evidence type="ECO:0000256" key="7">
    <source>
        <dbReference type="ARBA" id="ARBA00022927"/>
    </source>
</evidence>
<comment type="caution">
    <text evidence="12">The sequence shown here is derived from an EMBL/GenBank/DDBJ whole genome shotgun (WGS) entry which is preliminary data.</text>
</comment>
<evidence type="ECO:0000256" key="10">
    <source>
        <dbReference type="SAM" id="Phobius"/>
    </source>
</evidence>
<evidence type="ECO:0000256" key="2">
    <source>
        <dbReference type="ARBA" id="ARBA00006555"/>
    </source>
</evidence>
<dbReference type="RefSeq" id="WP_373250502.1">
    <property type="nucleotide sequence ID" value="NZ_CAXTFL010000012.1"/>
</dbReference>
<evidence type="ECO:0000256" key="6">
    <source>
        <dbReference type="ARBA" id="ARBA00022692"/>
    </source>
</evidence>
<dbReference type="InterPro" id="IPR003538">
    <property type="entry name" value="TonB"/>
</dbReference>
<feature type="transmembrane region" description="Helical" evidence="10">
    <location>
        <begin position="273"/>
        <end position="292"/>
    </location>
</feature>
<keyword evidence="4" id="KW-1003">Cell membrane</keyword>
<comment type="similarity">
    <text evidence="2">Belongs to the TonB family.</text>
</comment>
<dbReference type="EMBL" id="WCRS01000002">
    <property type="protein sequence ID" value="KAB4477854.1"/>
    <property type="molecule type" value="Genomic_DNA"/>
</dbReference>
<name>A0A6I0SEZ9_BACT4</name>
<evidence type="ECO:0000256" key="4">
    <source>
        <dbReference type="ARBA" id="ARBA00022475"/>
    </source>
</evidence>
<dbReference type="GO" id="GO:0055085">
    <property type="term" value="P:transmembrane transport"/>
    <property type="evidence" value="ECO:0007669"/>
    <property type="project" value="InterPro"/>
</dbReference>
<proteinExistence type="inferred from homology"/>
<evidence type="ECO:0000256" key="5">
    <source>
        <dbReference type="ARBA" id="ARBA00022519"/>
    </source>
</evidence>
<dbReference type="Pfam" id="PF03544">
    <property type="entry name" value="TonB_C"/>
    <property type="match status" value="1"/>
</dbReference>
<keyword evidence="3" id="KW-0813">Transport</keyword>
<dbReference type="Gene3D" id="3.30.1150.10">
    <property type="match status" value="1"/>
</dbReference>
<feature type="domain" description="TonB C-terminal" evidence="11">
    <location>
        <begin position="350"/>
        <end position="442"/>
    </location>
</feature>
<dbReference type="InterPro" id="IPR037682">
    <property type="entry name" value="TonB_C"/>
</dbReference>
<evidence type="ECO:0000256" key="8">
    <source>
        <dbReference type="ARBA" id="ARBA00022989"/>
    </source>
</evidence>
<keyword evidence="7" id="KW-0653">Protein transport</keyword>
<protein>
    <submittedName>
        <fullName evidence="12">M56 family metallopeptidase</fullName>
    </submittedName>
</protein>
<sequence>MESFAIYLIKVNIALIVLYAFYKLSFSKDTFFRLRRIMLLLICVTSLIYPLIDFSGWTDEYAIGETFTTVYNKLLPEVLVTTALPVATTEVEVTTWQTGIWVWIIYGLGIGMLLLRNLLEVSKIHRSLACSRRYSLKGVPVYQLEDVGEPCSFFHWIFINPIQYSDKEIDEILIHEQTHVRELHSLDIILVQLVILLCWFNPFSWLIRSEIRMNHEYLADKQVVTSGYDKKSYQYHLLGIKHTSLAAANFYNNFSVLPLKKRIKMLNRKRTHNIMVGKYLMFIPVAALLLLFSNCANKKTDKVQSDTEKADTVVAAEPDKTAEPQVEVAITETKGDSIYSVVETMPDFPGGQKELLSFLSRNIKYPTKAIESKIQGRVIVQFVVNKDGSISNAKIVRSVDPDLDKEALRVINSMPQWKPGMQKGEPVSVKYTVPIVFRNQQN</sequence>
<evidence type="ECO:0000259" key="11">
    <source>
        <dbReference type="PROSITE" id="PS52015"/>
    </source>
</evidence>
<dbReference type="NCBIfam" id="TIGR01352">
    <property type="entry name" value="tonB_Cterm"/>
    <property type="match status" value="1"/>
</dbReference>
<dbReference type="GO" id="GO:0098797">
    <property type="term" value="C:plasma membrane protein complex"/>
    <property type="evidence" value="ECO:0007669"/>
    <property type="project" value="TreeGrafter"/>
</dbReference>
<feature type="transmembrane region" description="Helical" evidence="10">
    <location>
        <begin position="34"/>
        <end position="52"/>
    </location>
</feature>
<dbReference type="SUPFAM" id="SSF74653">
    <property type="entry name" value="TolA/TonB C-terminal domain"/>
    <property type="match status" value="1"/>
</dbReference>
<feature type="transmembrane region" description="Helical" evidence="10">
    <location>
        <begin position="188"/>
        <end position="207"/>
    </location>
</feature>
<evidence type="ECO:0000256" key="3">
    <source>
        <dbReference type="ARBA" id="ARBA00022448"/>
    </source>
</evidence>
<dbReference type="PRINTS" id="PR01374">
    <property type="entry name" value="TONBPROTEIN"/>
</dbReference>
<dbReference type="PANTHER" id="PTHR33446:SF2">
    <property type="entry name" value="PROTEIN TONB"/>
    <property type="match status" value="1"/>
</dbReference>
<dbReference type="InterPro" id="IPR006260">
    <property type="entry name" value="TonB/TolA_C"/>
</dbReference>
<evidence type="ECO:0000313" key="13">
    <source>
        <dbReference type="Proteomes" id="UP000488521"/>
    </source>
</evidence>
<dbReference type="GO" id="GO:0015891">
    <property type="term" value="P:siderophore transport"/>
    <property type="evidence" value="ECO:0007669"/>
    <property type="project" value="InterPro"/>
</dbReference>
<dbReference type="GO" id="GO:0031992">
    <property type="term" value="F:energy transducer activity"/>
    <property type="evidence" value="ECO:0007669"/>
    <property type="project" value="InterPro"/>
</dbReference>
<evidence type="ECO:0000256" key="9">
    <source>
        <dbReference type="ARBA" id="ARBA00023136"/>
    </source>
</evidence>
<keyword evidence="9 10" id="KW-0472">Membrane</keyword>
<dbReference type="GO" id="GO:0015031">
    <property type="term" value="P:protein transport"/>
    <property type="evidence" value="ECO:0007669"/>
    <property type="project" value="UniProtKB-KW"/>
</dbReference>
<dbReference type="Pfam" id="PF05569">
    <property type="entry name" value="Peptidase_M56"/>
    <property type="match status" value="1"/>
</dbReference>
<evidence type="ECO:0000313" key="12">
    <source>
        <dbReference type="EMBL" id="KAB4477854.1"/>
    </source>
</evidence>
<keyword evidence="8 10" id="KW-1133">Transmembrane helix</keyword>
<feature type="transmembrane region" description="Helical" evidence="10">
    <location>
        <begin position="6"/>
        <end position="22"/>
    </location>
</feature>
<accession>A0A6I0SEZ9</accession>